<dbReference type="SMART" id="SM00563">
    <property type="entry name" value="PlsC"/>
    <property type="match status" value="1"/>
</dbReference>
<keyword evidence="4" id="KW-0443">Lipid metabolism</keyword>
<keyword evidence="3 8" id="KW-0808">Transferase</keyword>
<accession>A0A437PMZ5</accession>
<reference evidence="8 9" key="1">
    <citation type="submission" date="2019-01" db="EMBL/GenBank/DDBJ databases">
        <authorList>
            <person name="Chen W.-M."/>
        </authorList>
    </citation>
    <scope>NUCLEOTIDE SEQUENCE [LARGE SCALE GENOMIC DNA]</scope>
    <source>
        <strain evidence="8 9">FSY-15</strain>
    </source>
</reference>
<evidence type="ECO:0000313" key="9">
    <source>
        <dbReference type="Proteomes" id="UP000282832"/>
    </source>
</evidence>
<dbReference type="EMBL" id="SACY01000005">
    <property type="protein sequence ID" value="RVU23529.1"/>
    <property type="molecule type" value="Genomic_DNA"/>
</dbReference>
<dbReference type="SUPFAM" id="SSF69593">
    <property type="entry name" value="Glycerol-3-phosphate (1)-acyltransferase"/>
    <property type="match status" value="1"/>
</dbReference>
<dbReference type="PANTHER" id="PTHR10434">
    <property type="entry name" value="1-ACYL-SN-GLYCEROL-3-PHOSPHATE ACYLTRANSFERASE"/>
    <property type="match status" value="1"/>
</dbReference>
<sequence>MKNKSGIRVINPFHLIYTVWAAFWFLSVFILFYPFIYLFCQKTEWKKYASKTVKIWSYIFFPAIFLRVKVKYHFKPDPKAVYVFCANHFSYFDIPILVYLIDNSFSFLGKNAMAKIPMFGYMYKKLHILVDRSDKGSRVASLAKAIRALQAGRSIAIFPEGGIVSKEFPYMGKPLKDGALQMAIQQQIPIIPISLMNNFHILNSNLFILRPGVVRVEFHKPIETQGKTSEDLPSLREELFTKIQNPILDYYKLPHEKN</sequence>
<dbReference type="Pfam" id="PF01553">
    <property type="entry name" value="Acyltransferase"/>
    <property type="match status" value="1"/>
</dbReference>
<protein>
    <submittedName>
        <fullName evidence="8">1-acyl-sn-glycerol-3-phosphate acyltransferase</fullName>
    </submittedName>
</protein>
<keyword evidence="6" id="KW-0812">Transmembrane</keyword>
<evidence type="ECO:0000256" key="3">
    <source>
        <dbReference type="ARBA" id="ARBA00022679"/>
    </source>
</evidence>
<gene>
    <name evidence="8" type="ORF">EOJ36_10650</name>
</gene>
<evidence type="ECO:0000256" key="2">
    <source>
        <dbReference type="ARBA" id="ARBA00022516"/>
    </source>
</evidence>
<dbReference type="PANTHER" id="PTHR10434:SF64">
    <property type="entry name" value="1-ACYL-SN-GLYCEROL-3-PHOSPHATE ACYLTRANSFERASE-RELATED"/>
    <property type="match status" value="1"/>
</dbReference>
<dbReference type="AlphaFoldDB" id="A0A437PMZ5"/>
<keyword evidence="5 8" id="KW-0012">Acyltransferase</keyword>
<evidence type="ECO:0000256" key="6">
    <source>
        <dbReference type="SAM" id="Phobius"/>
    </source>
</evidence>
<feature type="domain" description="Phospholipid/glycerol acyltransferase" evidence="7">
    <location>
        <begin position="82"/>
        <end position="198"/>
    </location>
</feature>
<dbReference type="GO" id="GO:0006654">
    <property type="term" value="P:phosphatidic acid biosynthetic process"/>
    <property type="evidence" value="ECO:0007669"/>
    <property type="project" value="TreeGrafter"/>
</dbReference>
<keyword evidence="2" id="KW-0444">Lipid biosynthesis</keyword>
<comment type="caution">
    <text evidence="8">The sequence shown here is derived from an EMBL/GenBank/DDBJ whole genome shotgun (WGS) entry which is preliminary data.</text>
</comment>
<keyword evidence="6" id="KW-0472">Membrane</keyword>
<evidence type="ECO:0000256" key="1">
    <source>
        <dbReference type="ARBA" id="ARBA00005189"/>
    </source>
</evidence>
<feature type="transmembrane region" description="Helical" evidence="6">
    <location>
        <begin position="15"/>
        <end position="40"/>
    </location>
</feature>
<evidence type="ECO:0000313" key="8">
    <source>
        <dbReference type="EMBL" id="RVU23529.1"/>
    </source>
</evidence>
<keyword evidence="9" id="KW-1185">Reference proteome</keyword>
<keyword evidence="6" id="KW-1133">Transmembrane helix</keyword>
<proteinExistence type="predicted"/>
<dbReference type="InterPro" id="IPR002123">
    <property type="entry name" value="Plipid/glycerol_acylTrfase"/>
</dbReference>
<name>A0A437PMZ5_9BACT</name>
<dbReference type="CDD" id="cd07989">
    <property type="entry name" value="LPLAT_AGPAT-like"/>
    <property type="match status" value="1"/>
</dbReference>
<dbReference type="GO" id="GO:0003841">
    <property type="term" value="F:1-acylglycerol-3-phosphate O-acyltransferase activity"/>
    <property type="evidence" value="ECO:0007669"/>
    <property type="project" value="TreeGrafter"/>
</dbReference>
<evidence type="ECO:0000259" key="7">
    <source>
        <dbReference type="SMART" id="SM00563"/>
    </source>
</evidence>
<comment type="pathway">
    <text evidence="1">Lipid metabolism.</text>
</comment>
<evidence type="ECO:0000256" key="4">
    <source>
        <dbReference type="ARBA" id="ARBA00023098"/>
    </source>
</evidence>
<organism evidence="8 9">
    <name type="scientific">Sandaracinomonas limnophila</name>
    <dbReference type="NCBI Taxonomy" id="1862386"/>
    <lineage>
        <taxon>Bacteria</taxon>
        <taxon>Pseudomonadati</taxon>
        <taxon>Bacteroidota</taxon>
        <taxon>Cytophagia</taxon>
        <taxon>Cytophagales</taxon>
        <taxon>Flectobacillaceae</taxon>
        <taxon>Sandaracinomonas</taxon>
    </lineage>
</organism>
<dbReference type="OrthoDB" id="9803035at2"/>
<evidence type="ECO:0000256" key="5">
    <source>
        <dbReference type="ARBA" id="ARBA00023315"/>
    </source>
</evidence>
<dbReference type="Proteomes" id="UP000282832">
    <property type="component" value="Unassembled WGS sequence"/>
</dbReference>
<dbReference type="RefSeq" id="WP_127805182.1">
    <property type="nucleotide sequence ID" value="NZ_SACY01000005.1"/>
</dbReference>